<dbReference type="EMBL" id="CASHTH010000912">
    <property type="protein sequence ID" value="CAI8008974.1"/>
    <property type="molecule type" value="Genomic_DNA"/>
</dbReference>
<sequence length="75" mass="8415">MEEEIEESLVLEAGGGDTSVGETSWLHGKSQMLDESEVDGCHKQTEQLRLSSERKEEHVSRLQLEQSALKEKSSQ</sequence>
<proteinExistence type="predicted"/>
<keyword evidence="3" id="KW-1185">Reference proteome</keyword>
<evidence type="ECO:0000313" key="3">
    <source>
        <dbReference type="Proteomes" id="UP001174909"/>
    </source>
</evidence>
<comment type="caution">
    <text evidence="2">The sequence shown here is derived from an EMBL/GenBank/DDBJ whole genome shotgun (WGS) entry which is preliminary data.</text>
</comment>
<protein>
    <submittedName>
        <fullName evidence="2">Uncharacterized protein</fullName>
    </submittedName>
</protein>
<dbReference type="Proteomes" id="UP001174909">
    <property type="component" value="Unassembled WGS sequence"/>
</dbReference>
<accession>A0AA35RD28</accession>
<feature type="region of interest" description="Disordered" evidence="1">
    <location>
        <begin position="1"/>
        <end position="75"/>
    </location>
</feature>
<organism evidence="2 3">
    <name type="scientific">Geodia barretti</name>
    <name type="common">Barrett's horny sponge</name>
    <dbReference type="NCBI Taxonomy" id="519541"/>
    <lineage>
        <taxon>Eukaryota</taxon>
        <taxon>Metazoa</taxon>
        <taxon>Porifera</taxon>
        <taxon>Demospongiae</taxon>
        <taxon>Heteroscleromorpha</taxon>
        <taxon>Tetractinellida</taxon>
        <taxon>Astrophorina</taxon>
        <taxon>Geodiidae</taxon>
        <taxon>Geodia</taxon>
    </lineage>
</organism>
<evidence type="ECO:0000256" key="1">
    <source>
        <dbReference type="SAM" id="MobiDB-lite"/>
    </source>
</evidence>
<feature type="compositionally biased region" description="Basic and acidic residues" evidence="1">
    <location>
        <begin position="39"/>
        <end position="60"/>
    </location>
</feature>
<reference evidence="2" key="1">
    <citation type="submission" date="2023-03" db="EMBL/GenBank/DDBJ databases">
        <authorList>
            <person name="Steffen K."/>
            <person name="Cardenas P."/>
        </authorList>
    </citation>
    <scope>NUCLEOTIDE SEQUENCE</scope>
</reference>
<dbReference type="AlphaFoldDB" id="A0AA35RD28"/>
<name>A0AA35RD28_GEOBA</name>
<gene>
    <name evidence="2" type="ORF">GBAR_LOCUS6084</name>
</gene>
<evidence type="ECO:0000313" key="2">
    <source>
        <dbReference type="EMBL" id="CAI8008974.1"/>
    </source>
</evidence>